<sequence length="71" mass="8014">KWCHSWLSNLRQTQKLLRIKNTSFSGAKGPSALPLRTLLGLVSFNGKKISSFLYFSWGLYQHGQTLGLCND</sequence>
<reference evidence="1" key="1">
    <citation type="submission" date="2014-05" db="EMBL/GenBank/DDBJ databases">
        <authorList>
            <person name="Chronopoulou M."/>
        </authorList>
    </citation>
    <scope>NUCLEOTIDE SEQUENCE</scope>
    <source>
        <tissue evidence="1">Whole organism</tissue>
    </source>
</reference>
<proteinExistence type="predicted"/>
<organism evidence="1">
    <name type="scientific">Lepeophtheirus salmonis</name>
    <name type="common">Salmon louse</name>
    <name type="synonym">Caligus salmonis</name>
    <dbReference type="NCBI Taxonomy" id="72036"/>
    <lineage>
        <taxon>Eukaryota</taxon>
        <taxon>Metazoa</taxon>
        <taxon>Ecdysozoa</taxon>
        <taxon>Arthropoda</taxon>
        <taxon>Crustacea</taxon>
        <taxon>Multicrustacea</taxon>
        <taxon>Hexanauplia</taxon>
        <taxon>Copepoda</taxon>
        <taxon>Siphonostomatoida</taxon>
        <taxon>Caligidae</taxon>
        <taxon>Lepeophtheirus</taxon>
    </lineage>
</organism>
<evidence type="ECO:0000313" key="1">
    <source>
        <dbReference type="EMBL" id="CDW27520.1"/>
    </source>
</evidence>
<protein>
    <submittedName>
        <fullName evidence="1">Uncharacterized protein</fullName>
    </submittedName>
</protein>
<dbReference type="EMBL" id="HACA01010159">
    <property type="protein sequence ID" value="CDW27520.1"/>
    <property type="molecule type" value="Transcribed_RNA"/>
</dbReference>
<accession>A0A0K2TNV9</accession>
<feature type="non-terminal residue" evidence="1">
    <location>
        <position position="1"/>
    </location>
</feature>
<name>A0A0K2TNV9_LEPSM</name>
<dbReference type="AlphaFoldDB" id="A0A0K2TNV9"/>